<reference evidence="2 3" key="1">
    <citation type="submission" date="2022-06" db="EMBL/GenBank/DDBJ databases">
        <title>Ideonella sp. NS12-5 Genome sequencing and assembly.</title>
        <authorList>
            <person name="Jung Y."/>
        </authorList>
    </citation>
    <scope>NUCLEOTIDE SEQUENCE [LARGE SCALE GENOMIC DNA]</scope>
    <source>
        <strain evidence="2 3">NS12-5</strain>
    </source>
</reference>
<accession>A0ABT1BJS2</accession>
<protein>
    <submittedName>
        <fullName evidence="2">Hemerythrin domain-containing protein</fullName>
    </submittedName>
</protein>
<evidence type="ECO:0000313" key="2">
    <source>
        <dbReference type="EMBL" id="MCO5976457.1"/>
    </source>
</evidence>
<proteinExistence type="predicted"/>
<keyword evidence="3" id="KW-1185">Reference proteome</keyword>
<dbReference type="Proteomes" id="UP001204851">
    <property type="component" value="Unassembled WGS sequence"/>
</dbReference>
<dbReference type="Pfam" id="PF01814">
    <property type="entry name" value="Hemerythrin"/>
    <property type="match status" value="1"/>
</dbReference>
<dbReference type="InterPro" id="IPR012312">
    <property type="entry name" value="Hemerythrin-like"/>
</dbReference>
<organism evidence="2 3">
    <name type="scientific">Ideonella oryzae</name>
    <dbReference type="NCBI Taxonomy" id="2937441"/>
    <lineage>
        <taxon>Bacteria</taxon>
        <taxon>Pseudomonadati</taxon>
        <taxon>Pseudomonadota</taxon>
        <taxon>Betaproteobacteria</taxon>
        <taxon>Burkholderiales</taxon>
        <taxon>Sphaerotilaceae</taxon>
        <taxon>Ideonella</taxon>
    </lineage>
</organism>
<feature type="domain" description="Hemerythrin-like" evidence="1">
    <location>
        <begin position="28"/>
        <end position="155"/>
    </location>
</feature>
<sequence>MQDTSLAHQHTNAARTSPAATAPRYDLYQGIHKALRRLYADTLVRLGQADPDDSQAMAQVLGQVRTLCDICEVHYADEDRFMHPALEQAQPGCTAAITAEHEVHRDTLESVRELTAVVEASHGTTRSQALNRLYQTLAVLMAEDLIHMRVEDQDFNAVLWRHYDDAALQALEGELVATIPPAIMMATLPWMIGALNAPERSAFLAGARQGMPPAVFEAVITIARRELPEGEWNKLAAALYLPPN</sequence>
<evidence type="ECO:0000259" key="1">
    <source>
        <dbReference type="Pfam" id="PF01814"/>
    </source>
</evidence>
<evidence type="ECO:0000313" key="3">
    <source>
        <dbReference type="Proteomes" id="UP001204851"/>
    </source>
</evidence>
<name>A0ABT1BJS2_9BURK</name>
<dbReference type="EMBL" id="JAMXMC010000004">
    <property type="protein sequence ID" value="MCO5976457.1"/>
    <property type="molecule type" value="Genomic_DNA"/>
</dbReference>
<comment type="caution">
    <text evidence="2">The sequence shown here is derived from an EMBL/GenBank/DDBJ whole genome shotgun (WGS) entry which is preliminary data.</text>
</comment>
<gene>
    <name evidence="2" type="ORF">M0L44_06980</name>
</gene>
<dbReference type="Gene3D" id="1.20.120.520">
    <property type="entry name" value="nmb1532 protein domain like"/>
    <property type="match status" value="1"/>
</dbReference>
<dbReference type="RefSeq" id="WP_252768934.1">
    <property type="nucleotide sequence ID" value="NZ_JAMXMC010000004.1"/>
</dbReference>